<name>A0A383XRF2_9GAMM</name>
<gene>
    <name evidence="2" type="ORF">DEH80_13350</name>
</gene>
<accession>A0A383XRF2</accession>
<keyword evidence="1" id="KW-0472">Membrane</keyword>
<evidence type="ECO:0000256" key="1">
    <source>
        <dbReference type="SAM" id="Phobius"/>
    </source>
</evidence>
<feature type="transmembrane region" description="Helical" evidence="1">
    <location>
        <begin position="68"/>
        <end position="89"/>
    </location>
</feature>
<dbReference type="RefSeq" id="WP_109721009.1">
    <property type="nucleotide sequence ID" value="NZ_QEQK01000012.1"/>
</dbReference>
<dbReference type="Proteomes" id="UP000251800">
    <property type="component" value="Unassembled WGS sequence"/>
</dbReference>
<sequence length="271" mass="30581">MTPFALRRRRNLLAWAIVAGLGWLLFLALDAGLLAADLWTGWLLFIAILLLSLYSQRKRLSMLPIGRAAVWLQLHAYTGALAIVIFAAHTGLSWPDAVLEWLLWWLFVLTAGSGLLGLYWSRSLPRRLNQTDEELIFERIPQHAATLRKRAEALVVQAASETDSTLLGEHYRQHLAGLFTAPRWRWRSLGHGDHVTRHHGRLIALERYLSEAEKPFARELAALCRQKSDLDMHYTVQGLLKGWLFVHVPLTAAMLVLAVVHLISAHAFGGL</sequence>
<feature type="transmembrane region" description="Helical" evidence="1">
    <location>
        <begin position="242"/>
        <end position="263"/>
    </location>
</feature>
<keyword evidence="1" id="KW-0812">Transmembrane</keyword>
<protein>
    <submittedName>
        <fullName evidence="2">Uncharacterized protein</fullName>
    </submittedName>
</protein>
<keyword evidence="3" id="KW-1185">Reference proteome</keyword>
<keyword evidence="1" id="KW-1133">Transmembrane helix</keyword>
<organism evidence="2 3">
    <name type="scientific">Abyssibacter profundi</name>
    <dbReference type="NCBI Taxonomy" id="2182787"/>
    <lineage>
        <taxon>Bacteria</taxon>
        <taxon>Pseudomonadati</taxon>
        <taxon>Pseudomonadota</taxon>
        <taxon>Gammaproteobacteria</taxon>
        <taxon>Chromatiales</taxon>
        <taxon>Oceanococcaceae</taxon>
        <taxon>Abyssibacter</taxon>
    </lineage>
</organism>
<evidence type="ECO:0000313" key="2">
    <source>
        <dbReference type="EMBL" id="PWN55206.1"/>
    </source>
</evidence>
<reference evidence="2 3" key="1">
    <citation type="submission" date="2018-05" db="EMBL/GenBank/DDBJ databases">
        <title>Abyssibacter profundi OUC007T gen. nov., sp. nov, a marine bacterium isolated from seawater of the Mariana Trench.</title>
        <authorList>
            <person name="Zhou S."/>
        </authorList>
    </citation>
    <scope>NUCLEOTIDE SEQUENCE [LARGE SCALE GENOMIC DNA]</scope>
    <source>
        <strain evidence="2 3">OUC007</strain>
    </source>
</reference>
<feature type="transmembrane region" description="Helical" evidence="1">
    <location>
        <begin position="12"/>
        <end position="33"/>
    </location>
</feature>
<dbReference type="AlphaFoldDB" id="A0A383XRF2"/>
<dbReference type="OrthoDB" id="8533047at2"/>
<proteinExistence type="predicted"/>
<evidence type="ECO:0000313" key="3">
    <source>
        <dbReference type="Proteomes" id="UP000251800"/>
    </source>
</evidence>
<comment type="caution">
    <text evidence="2">The sequence shown here is derived from an EMBL/GenBank/DDBJ whole genome shotgun (WGS) entry which is preliminary data.</text>
</comment>
<feature type="transmembrane region" description="Helical" evidence="1">
    <location>
        <begin position="101"/>
        <end position="120"/>
    </location>
</feature>
<dbReference type="EMBL" id="QEQK01000012">
    <property type="protein sequence ID" value="PWN55206.1"/>
    <property type="molecule type" value="Genomic_DNA"/>
</dbReference>
<feature type="transmembrane region" description="Helical" evidence="1">
    <location>
        <begin position="39"/>
        <end position="56"/>
    </location>
</feature>